<evidence type="ECO:0000313" key="12">
    <source>
        <dbReference type="EMBL" id="KAL0851455.1"/>
    </source>
</evidence>
<sequence>MIRLKCLIANILFLVTIVVCDEVEYYPSQAVLDSYSNVAKRSINERKIEKRSSIENEKFRYFNQIKNISETRKNNKRAVDPVFRGHPKTREELWNERFINKSSAFDQTPSLINLIHNITLRYLNDCIPVILYDSQIKSRESNLFQNLLKDFPVSYVHGYIDDNNKLKEPDLLIPVKQCLHFIVFLTEVKTSAKVLGKQSESKIVIVARSSQWAVQEFLASSYSRNFINLLVVGQSFKDDDDNSLEAPYILYTHKLYTDGLGASQPIVLSSWTHGKYSRDVNLFPPKMTGGYAGHRFIVAASNQPPFVFRRIKTDSDGGNSRVIWDGIEIRVLQILAERNNFSIEILEPREPHLGGGDAVSKEVEMGRADIAVAGMYLTSDRIKEMDMSFSHSQDCAVFITLMSTALPRYRAILGPFHWHVWVALTFTYLIGILPLAFSDKHTLRHLLHNSGEIENMFWYVFGTFTNCFTFVGKNSWSKTTKITTRLLIGWYWIFTIIITSCYTGSIIAFVTLPIFPETVDTIEQLIAGFYRVGTLDHGGWERWFFNSSDPKTNKLFKKLELVPNVESGIRNTTKAFFWPYAFLGSQAELEYIVQANFTVTKSKRAMLHISHECFVPFGVSMGFPTNSLYSAKLSSDLRRMFQSGIIDKIVDEVRWEMQRSSTGKLLSAGSESLKITNAKEKGLTLEDTQGMFLLLGAGFLMGASALVSEWMGGITRRCRIGKKETSSANSKQELIPTPEIETEVKVISDATESRMNFDNRSCSSSAGSRDTLESQVINVTEESIEVHEGLDAAKWDSRRSSSVDLDREVQEIFEKDLRRRKIVTDDIDEVIDEKREPTASHGAFGDRLK</sequence>
<organism evidence="12 13">
    <name type="scientific">Loxostege sticticalis</name>
    <name type="common">Beet webworm moth</name>
    <dbReference type="NCBI Taxonomy" id="481309"/>
    <lineage>
        <taxon>Eukaryota</taxon>
        <taxon>Metazoa</taxon>
        <taxon>Ecdysozoa</taxon>
        <taxon>Arthropoda</taxon>
        <taxon>Hexapoda</taxon>
        <taxon>Insecta</taxon>
        <taxon>Pterygota</taxon>
        <taxon>Neoptera</taxon>
        <taxon>Endopterygota</taxon>
        <taxon>Lepidoptera</taxon>
        <taxon>Glossata</taxon>
        <taxon>Ditrysia</taxon>
        <taxon>Pyraloidea</taxon>
        <taxon>Crambidae</taxon>
        <taxon>Pyraustinae</taxon>
        <taxon>Loxostege</taxon>
    </lineage>
</organism>
<evidence type="ECO:0000256" key="4">
    <source>
        <dbReference type="ARBA" id="ARBA00022692"/>
    </source>
</evidence>
<dbReference type="GO" id="GO:0005886">
    <property type="term" value="C:plasma membrane"/>
    <property type="evidence" value="ECO:0007669"/>
    <property type="project" value="UniProtKB-SubCell"/>
</dbReference>
<dbReference type="GO" id="GO:0050906">
    <property type="term" value="P:detection of stimulus involved in sensory perception"/>
    <property type="evidence" value="ECO:0007669"/>
    <property type="project" value="UniProtKB-ARBA"/>
</dbReference>
<dbReference type="Gene3D" id="3.40.190.10">
    <property type="entry name" value="Periplasmic binding protein-like II"/>
    <property type="match status" value="1"/>
</dbReference>
<evidence type="ECO:0000256" key="6">
    <source>
        <dbReference type="ARBA" id="ARBA00023136"/>
    </source>
</evidence>
<comment type="caution">
    <text evidence="12">The sequence shown here is derived from an EMBL/GenBank/DDBJ whole genome shotgun (WGS) entry which is preliminary data.</text>
</comment>
<feature type="transmembrane region" description="Helical" evidence="9">
    <location>
        <begin position="488"/>
        <end position="515"/>
    </location>
</feature>
<dbReference type="PANTHER" id="PTHR42643:SF24">
    <property type="entry name" value="IONOTROPIC RECEPTOR 60A"/>
    <property type="match status" value="1"/>
</dbReference>
<evidence type="ECO:0000256" key="10">
    <source>
        <dbReference type="SAM" id="SignalP"/>
    </source>
</evidence>
<dbReference type="InterPro" id="IPR052192">
    <property type="entry name" value="Insect_Ionotropic_Sensory_Rcpt"/>
</dbReference>
<dbReference type="SUPFAM" id="SSF53850">
    <property type="entry name" value="Periplasmic binding protein-like II"/>
    <property type="match status" value="1"/>
</dbReference>
<keyword evidence="10" id="KW-0732">Signal</keyword>
<feature type="transmembrane region" description="Helical" evidence="9">
    <location>
        <begin position="691"/>
        <end position="712"/>
    </location>
</feature>
<evidence type="ECO:0000313" key="13">
    <source>
        <dbReference type="Proteomes" id="UP001549921"/>
    </source>
</evidence>
<dbReference type="Gene3D" id="1.10.287.70">
    <property type="match status" value="1"/>
</dbReference>
<keyword evidence="4 9" id="KW-0812">Transmembrane</keyword>
<accession>A0ABD0TQG2</accession>
<evidence type="ECO:0000256" key="7">
    <source>
        <dbReference type="ARBA" id="ARBA00023170"/>
    </source>
</evidence>
<proteinExistence type="inferred from homology"/>
<dbReference type="Pfam" id="PF00060">
    <property type="entry name" value="Lig_chan"/>
    <property type="match status" value="1"/>
</dbReference>
<keyword evidence="8" id="KW-0325">Glycoprotein</keyword>
<dbReference type="PANTHER" id="PTHR42643">
    <property type="entry name" value="IONOTROPIC RECEPTOR 20A-RELATED"/>
    <property type="match status" value="1"/>
</dbReference>
<name>A0ABD0TQG2_LOXSC</name>
<evidence type="ECO:0000256" key="9">
    <source>
        <dbReference type="SAM" id="Phobius"/>
    </source>
</evidence>
<keyword evidence="5 9" id="KW-1133">Transmembrane helix</keyword>
<feature type="chain" id="PRO_5044743908" description="Ionotropic glutamate receptor C-terminal domain-containing protein" evidence="10">
    <location>
        <begin position="21"/>
        <end position="849"/>
    </location>
</feature>
<evidence type="ECO:0000256" key="1">
    <source>
        <dbReference type="ARBA" id="ARBA00004651"/>
    </source>
</evidence>
<dbReference type="EMBL" id="JBEDNZ010000002">
    <property type="protein sequence ID" value="KAL0851455.1"/>
    <property type="molecule type" value="Genomic_DNA"/>
</dbReference>
<comment type="subcellular location">
    <subcellularLocation>
        <location evidence="1">Cell membrane</location>
        <topology evidence="1">Multi-pass membrane protein</topology>
    </subcellularLocation>
</comment>
<keyword evidence="3" id="KW-1003">Cell membrane</keyword>
<dbReference type="Proteomes" id="UP001549921">
    <property type="component" value="Unassembled WGS sequence"/>
</dbReference>
<gene>
    <name evidence="12" type="ORF">ABMA28_007255</name>
</gene>
<evidence type="ECO:0000256" key="8">
    <source>
        <dbReference type="ARBA" id="ARBA00023180"/>
    </source>
</evidence>
<comment type="similarity">
    <text evidence="2">Belongs to the glutamate-gated ion channel (TC 1.A.10.1) family.</text>
</comment>
<evidence type="ECO:0000256" key="5">
    <source>
        <dbReference type="ARBA" id="ARBA00022989"/>
    </source>
</evidence>
<evidence type="ECO:0000259" key="11">
    <source>
        <dbReference type="Pfam" id="PF00060"/>
    </source>
</evidence>
<evidence type="ECO:0000256" key="3">
    <source>
        <dbReference type="ARBA" id="ARBA00022475"/>
    </source>
</evidence>
<keyword evidence="7" id="KW-0675">Receptor</keyword>
<reference evidence="12 13" key="1">
    <citation type="submission" date="2024-06" db="EMBL/GenBank/DDBJ databases">
        <title>A chromosome-level genome assembly of beet webworm, Loxostege sticticalis.</title>
        <authorList>
            <person name="Zhang Y."/>
        </authorList>
    </citation>
    <scope>NUCLEOTIDE SEQUENCE [LARGE SCALE GENOMIC DNA]</scope>
    <source>
        <strain evidence="12">AQ028</strain>
        <tissue evidence="12">Male pupae</tissue>
    </source>
</reference>
<feature type="signal peptide" evidence="10">
    <location>
        <begin position="1"/>
        <end position="20"/>
    </location>
</feature>
<dbReference type="AlphaFoldDB" id="A0ABD0TQG2"/>
<keyword evidence="6 9" id="KW-0472">Membrane</keyword>
<feature type="transmembrane region" description="Helical" evidence="9">
    <location>
        <begin position="418"/>
        <end position="437"/>
    </location>
</feature>
<evidence type="ECO:0000256" key="2">
    <source>
        <dbReference type="ARBA" id="ARBA00008685"/>
    </source>
</evidence>
<protein>
    <recommendedName>
        <fullName evidence="11">Ionotropic glutamate receptor C-terminal domain-containing protein</fullName>
    </recommendedName>
</protein>
<feature type="domain" description="Ionotropic glutamate receptor C-terminal" evidence="11">
    <location>
        <begin position="418"/>
        <end position="699"/>
    </location>
</feature>
<dbReference type="InterPro" id="IPR001320">
    <property type="entry name" value="Iontro_rcpt_C"/>
</dbReference>